<accession>A0A6L5XBB3</accession>
<evidence type="ECO:0000313" key="2">
    <source>
        <dbReference type="Proteomes" id="UP000483362"/>
    </source>
</evidence>
<dbReference type="EMBL" id="VULT01000004">
    <property type="protein sequence ID" value="MSS16805.1"/>
    <property type="molecule type" value="Genomic_DNA"/>
</dbReference>
<proteinExistence type="predicted"/>
<comment type="caution">
    <text evidence="1">The sequence shown here is derived from an EMBL/GenBank/DDBJ whole genome shotgun (WGS) entry which is preliminary data.</text>
</comment>
<dbReference type="RefSeq" id="WP_154328268.1">
    <property type="nucleotide sequence ID" value="NZ_CP045696.1"/>
</dbReference>
<organism evidence="1 2">
    <name type="scientific">Sodaliphilus pleomorphus</name>
    <dbReference type="NCBI Taxonomy" id="2606626"/>
    <lineage>
        <taxon>Bacteria</taxon>
        <taxon>Pseudomonadati</taxon>
        <taxon>Bacteroidota</taxon>
        <taxon>Bacteroidia</taxon>
        <taxon>Bacteroidales</taxon>
        <taxon>Muribaculaceae</taxon>
        <taxon>Sodaliphilus</taxon>
    </lineage>
</organism>
<gene>
    <name evidence="1" type="ORF">FYJ29_03360</name>
</gene>
<name>A0A6L5XBB3_9BACT</name>
<evidence type="ECO:0000313" key="1">
    <source>
        <dbReference type="EMBL" id="MSS16805.1"/>
    </source>
</evidence>
<reference evidence="1 2" key="1">
    <citation type="submission" date="2019-08" db="EMBL/GenBank/DDBJ databases">
        <title>In-depth cultivation of the pig gut microbiome towards novel bacterial diversity and tailored functional studies.</title>
        <authorList>
            <person name="Wylensek D."/>
            <person name="Hitch T.C.A."/>
            <person name="Clavel T."/>
        </authorList>
    </citation>
    <scope>NUCLEOTIDE SEQUENCE [LARGE SCALE GENOMIC DNA]</scope>
    <source>
        <strain evidence="1 2">Oil-RF-744-WCA-WT-10</strain>
    </source>
</reference>
<keyword evidence="2" id="KW-1185">Reference proteome</keyword>
<dbReference type="AlphaFoldDB" id="A0A6L5XBB3"/>
<dbReference type="Proteomes" id="UP000483362">
    <property type="component" value="Unassembled WGS sequence"/>
</dbReference>
<sequence length="95" mass="10833">MTIETAWVGVPSMRLKTKEMRFEDVKSFAKMHKLGVYNSLTGKVDEVDGYLKPATRAIRTYGFYTGSYVDSPEFDLVPFGTTVEFGMYVFPKKEV</sequence>
<protein>
    <submittedName>
        <fullName evidence="1">Uncharacterized protein</fullName>
    </submittedName>
</protein>